<keyword evidence="2" id="KW-1185">Reference proteome</keyword>
<dbReference type="Proteomes" id="UP001430149">
    <property type="component" value="Unassembled WGS sequence"/>
</dbReference>
<dbReference type="Pfam" id="PF14390">
    <property type="entry name" value="DUF4420"/>
    <property type="match status" value="1"/>
</dbReference>
<name>A0ABS2K7K4_9GAMM</name>
<dbReference type="EMBL" id="JADIKE010000037">
    <property type="protein sequence ID" value="MBM7126700.1"/>
    <property type="molecule type" value="Genomic_DNA"/>
</dbReference>
<protein>
    <submittedName>
        <fullName evidence="1">PD-(D/E)XK motif protein</fullName>
    </submittedName>
</protein>
<reference evidence="1" key="1">
    <citation type="submission" date="2020-10" db="EMBL/GenBank/DDBJ databases">
        <title>Phylogeny of dyella-like bacteria.</title>
        <authorList>
            <person name="Fu J."/>
        </authorList>
    </citation>
    <scope>NUCLEOTIDE SEQUENCE</scope>
    <source>
        <strain evidence="1">DHOC52</strain>
    </source>
</reference>
<dbReference type="RefSeq" id="WP_204683227.1">
    <property type="nucleotide sequence ID" value="NZ_BSNR01000004.1"/>
</dbReference>
<organism evidence="1 2">
    <name type="scientific">Dyella flava</name>
    <dbReference type="NCBI Taxonomy" id="1920170"/>
    <lineage>
        <taxon>Bacteria</taxon>
        <taxon>Pseudomonadati</taxon>
        <taxon>Pseudomonadota</taxon>
        <taxon>Gammaproteobacteria</taxon>
        <taxon>Lysobacterales</taxon>
        <taxon>Rhodanobacteraceae</taxon>
        <taxon>Dyella</taxon>
    </lineage>
</organism>
<proteinExistence type="predicted"/>
<evidence type="ECO:0000313" key="1">
    <source>
        <dbReference type="EMBL" id="MBM7126700.1"/>
    </source>
</evidence>
<comment type="caution">
    <text evidence="1">The sequence shown here is derived from an EMBL/GenBank/DDBJ whole genome shotgun (WGS) entry which is preliminary data.</text>
</comment>
<accession>A0ABS2K7K4</accession>
<sequence length="321" mass="35223">MSNLFDSFLALPNASGVGSYQAISLSDRRQDFLGKSAAGAPIFLLHDSSDATYNPGINFRHLSAEFHATCRVQTDGDAIEGQFCLVWCDDSAPELHELFVRCVAAAIEELPDASETKDLESCILRLRNLFRALAAPGVREISGLWAELFVILKSGNPTQALACWHAGQFDKFDFSRPGLHLEVKSTLKRTRSHDFSLEQLQPPMSGAGFVASVMLQMLTGGLGVLDLARSIEANVHGSPRLKQKLWENVALSLGVDFSDLLDKKFDMSYAERGFAMYDMSEVPRPASSGDPRVTDIRFVSDLTGIQSDRPFEVLSAAMSKQ</sequence>
<dbReference type="InterPro" id="IPR025534">
    <property type="entry name" value="DUF4420"/>
</dbReference>
<evidence type="ECO:0000313" key="2">
    <source>
        <dbReference type="Proteomes" id="UP001430149"/>
    </source>
</evidence>
<gene>
    <name evidence="1" type="ORF">ISP19_15070</name>
</gene>